<gene>
    <name evidence="5" type="ORF">IQ13_3649</name>
</gene>
<dbReference type="AlphaFoldDB" id="A0A562SEY1"/>
<evidence type="ECO:0000256" key="4">
    <source>
        <dbReference type="ARBA" id="ARBA00022785"/>
    </source>
</evidence>
<keyword evidence="2 5" id="KW-0808">Transferase</keyword>
<organism evidence="5 6">
    <name type="scientific">Lacibacter cauensis</name>
    <dbReference type="NCBI Taxonomy" id="510947"/>
    <lineage>
        <taxon>Bacteria</taxon>
        <taxon>Pseudomonadati</taxon>
        <taxon>Bacteroidota</taxon>
        <taxon>Chitinophagia</taxon>
        <taxon>Chitinophagales</taxon>
        <taxon>Chitinophagaceae</taxon>
        <taxon>Lacibacter</taxon>
    </lineage>
</organism>
<dbReference type="EMBL" id="VLLE01000006">
    <property type="protein sequence ID" value="TWI79246.1"/>
    <property type="molecule type" value="Genomic_DNA"/>
</dbReference>
<dbReference type="GO" id="GO:0051075">
    <property type="term" value="F:S-adenosylmethionine:tRNA ribosyltransferase-isomerase activity"/>
    <property type="evidence" value="ECO:0007669"/>
    <property type="project" value="TreeGrafter"/>
</dbReference>
<keyword evidence="1" id="KW-0963">Cytoplasm</keyword>
<dbReference type="PANTHER" id="PTHR30307:SF0">
    <property type="entry name" value="S-ADENOSYLMETHIONINE:TRNA RIBOSYLTRANSFERASE-ISOMERASE"/>
    <property type="match status" value="1"/>
</dbReference>
<name>A0A562SEY1_9BACT</name>
<sequence>MHPSQLQISDFTYDLPDERIARYPLTERDLSKLLIYKEGTIISDVYRHLPQHLPADALLVFNNTKVIEARILFQKDTGSKIEIFCLEPAAGVELTQAMMSQGNVRWTCLVGGAGKWKQQFLEKPLQTPKGAVLLKAEKMNVQQGCFEIEFSWDNTYFTFAELLHYAGVLPLPPYLQRQTEAADYDRYQTVYARQEGSVAAPTAGLHFTPQLLLQLQEKGIKHSFVTLHVGAGTFQPVKSTTMQDHHMHREWIEVDADAIEELLQQLPRPVIPVGTTSLRTIESLYWMGVKVLLNPNATIHQLEVQQWDAYDLPLQNASAKDALQALLDWMQQQKLQKIICHTQVLIAPGYTARVAGAILTNFHQPSSTLLLLVAALIGEDWRKVYRYALANDYRFLSYGDGSLLWVNKT</sequence>
<dbReference type="Pfam" id="PF02547">
    <property type="entry name" value="Queuosine_synth"/>
    <property type="match status" value="1"/>
</dbReference>
<dbReference type="InterPro" id="IPR042118">
    <property type="entry name" value="QueA_dom1"/>
</dbReference>
<proteinExistence type="predicted"/>
<keyword evidence="6" id="KW-1185">Reference proteome</keyword>
<evidence type="ECO:0000256" key="1">
    <source>
        <dbReference type="ARBA" id="ARBA00022490"/>
    </source>
</evidence>
<dbReference type="InterPro" id="IPR042119">
    <property type="entry name" value="QueA_dom2"/>
</dbReference>
<evidence type="ECO:0000313" key="6">
    <source>
        <dbReference type="Proteomes" id="UP000316167"/>
    </source>
</evidence>
<keyword evidence="5" id="KW-0413">Isomerase</keyword>
<evidence type="ECO:0000256" key="2">
    <source>
        <dbReference type="ARBA" id="ARBA00022679"/>
    </source>
</evidence>
<dbReference type="Gene3D" id="2.40.10.240">
    <property type="entry name" value="QueA-like"/>
    <property type="match status" value="1"/>
</dbReference>
<evidence type="ECO:0000313" key="5">
    <source>
        <dbReference type="EMBL" id="TWI79246.1"/>
    </source>
</evidence>
<accession>A0A562SEY1</accession>
<evidence type="ECO:0000256" key="3">
    <source>
        <dbReference type="ARBA" id="ARBA00022691"/>
    </source>
</evidence>
<keyword evidence="3" id="KW-0949">S-adenosyl-L-methionine</keyword>
<protein>
    <submittedName>
        <fullName evidence="5">S-adenosylmethionine:tRNA ribosyltransferase-isomerase</fullName>
    </submittedName>
</protein>
<comment type="caution">
    <text evidence="5">The sequence shown here is derived from an EMBL/GenBank/DDBJ whole genome shotgun (WGS) entry which is preliminary data.</text>
</comment>
<dbReference type="RefSeq" id="WP_144888019.1">
    <property type="nucleotide sequence ID" value="NZ_VLLE01000006.1"/>
</dbReference>
<dbReference type="SUPFAM" id="SSF111337">
    <property type="entry name" value="QueA-like"/>
    <property type="match status" value="1"/>
</dbReference>
<dbReference type="Proteomes" id="UP000316167">
    <property type="component" value="Unassembled WGS sequence"/>
</dbReference>
<keyword evidence="4" id="KW-0671">Queuosine biosynthesis</keyword>
<dbReference type="InterPro" id="IPR036100">
    <property type="entry name" value="QueA_sf"/>
</dbReference>
<dbReference type="GO" id="GO:0008616">
    <property type="term" value="P:tRNA queuosine(34) biosynthetic process"/>
    <property type="evidence" value="ECO:0007669"/>
    <property type="project" value="UniProtKB-KW"/>
</dbReference>
<dbReference type="OrthoDB" id="9805933at2"/>
<dbReference type="PANTHER" id="PTHR30307">
    <property type="entry name" value="S-ADENOSYLMETHIONINE:TRNA RIBOSYLTRANSFERASE-ISOMERASE"/>
    <property type="match status" value="1"/>
</dbReference>
<reference evidence="5 6" key="1">
    <citation type="journal article" date="2015" name="Stand. Genomic Sci.">
        <title>Genomic Encyclopedia of Bacterial and Archaeal Type Strains, Phase III: the genomes of soil and plant-associated and newly described type strains.</title>
        <authorList>
            <person name="Whitman W.B."/>
            <person name="Woyke T."/>
            <person name="Klenk H.P."/>
            <person name="Zhou Y."/>
            <person name="Lilburn T.G."/>
            <person name="Beck B.J."/>
            <person name="De Vos P."/>
            <person name="Vandamme P."/>
            <person name="Eisen J.A."/>
            <person name="Garrity G."/>
            <person name="Hugenholtz P."/>
            <person name="Kyrpides N.C."/>
        </authorList>
    </citation>
    <scope>NUCLEOTIDE SEQUENCE [LARGE SCALE GENOMIC DNA]</scope>
    <source>
        <strain evidence="5 6">CGMCC 1.7271</strain>
    </source>
</reference>
<dbReference type="InterPro" id="IPR003699">
    <property type="entry name" value="QueA"/>
</dbReference>
<dbReference type="Gene3D" id="3.40.1780.10">
    <property type="entry name" value="QueA-like"/>
    <property type="match status" value="1"/>
</dbReference>